<gene>
    <name evidence="1" type="ORF">FKW44_024496</name>
</gene>
<reference evidence="2" key="1">
    <citation type="submission" date="2021-01" db="EMBL/GenBank/DDBJ databases">
        <title>Caligus Genome Assembly.</title>
        <authorList>
            <person name="Gallardo-Escarate C."/>
        </authorList>
    </citation>
    <scope>NUCLEOTIDE SEQUENCE [LARGE SCALE GENOMIC DNA]</scope>
</reference>
<sequence length="59" mass="6703">MEMESTTIPPTTGSPEYRFIFPQEDVTVHPLETEESVLVNEAGVPRVCISYVDTLRRSF</sequence>
<dbReference type="EMBL" id="CP045908">
    <property type="protein sequence ID" value="QQP33205.1"/>
    <property type="molecule type" value="Genomic_DNA"/>
</dbReference>
<dbReference type="Proteomes" id="UP000595437">
    <property type="component" value="Chromosome 19"/>
</dbReference>
<accession>A0A7T8GM63</accession>
<dbReference type="AlphaFoldDB" id="A0A7T8GM63"/>
<evidence type="ECO:0000313" key="2">
    <source>
        <dbReference type="Proteomes" id="UP000595437"/>
    </source>
</evidence>
<organism evidence="1 2">
    <name type="scientific">Caligus rogercresseyi</name>
    <name type="common">Sea louse</name>
    <dbReference type="NCBI Taxonomy" id="217165"/>
    <lineage>
        <taxon>Eukaryota</taxon>
        <taxon>Metazoa</taxon>
        <taxon>Ecdysozoa</taxon>
        <taxon>Arthropoda</taxon>
        <taxon>Crustacea</taxon>
        <taxon>Multicrustacea</taxon>
        <taxon>Hexanauplia</taxon>
        <taxon>Copepoda</taxon>
        <taxon>Siphonostomatoida</taxon>
        <taxon>Caligidae</taxon>
        <taxon>Caligus</taxon>
    </lineage>
</organism>
<protein>
    <submittedName>
        <fullName evidence="1">Uncharacterized protein</fullName>
    </submittedName>
</protein>
<evidence type="ECO:0000313" key="1">
    <source>
        <dbReference type="EMBL" id="QQP33205.1"/>
    </source>
</evidence>
<proteinExistence type="predicted"/>
<keyword evidence="2" id="KW-1185">Reference proteome</keyword>
<name>A0A7T8GM63_CALRO</name>